<evidence type="ECO:0000256" key="3">
    <source>
        <dbReference type="ARBA" id="ARBA00012687"/>
    </source>
</evidence>
<dbReference type="GO" id="GO:0005543">
    <property type="term" value="F:phospholipid binding"/>
    <property type="evidence" value="ECO:0007669"/>
    <property type="project" value="TreeGrafter"/>
</dbReference>
<gene>
    <name evidence="11" type="primary">lpxB</name>
    <name evidence="12" type="ORF">DES47_101280</name>
</gene>
<dbReference type="InterPro" id="IPR003835">
    <property type="entry name" value="Glyco_trans_19"/>
</dbReference>
<evidence type="ECO:0000256" key="7">
    <source>
        <dbReference type="ARBA" id="ARBA00022676"/>
    </source>
</evidence>
<evidence type="ECO:0000256" key="9">
    <source>
        <dbReference type="ARBA" id="ARBA00023098"/>
    </source>
</evidence>
<dbReference type="GO" id="GO:0008915">
    <property type="term" value="F:lipid-A-disaccharide synthase activity"/>
    <property type="evidence" value="ECO:0007669"/>
    <property type="project" value="UniProtKB-UniRule"/>
</dbReference>
<dbReference type="PANTHER" id="PTHR30372:SF4">
    <property type="entry name" value="LIPID-A-DISACCHARIDE SYNTHASE, MITOCHONDRIAL-RELATED"/>
    <property type="match status" value="1"/>
</dbReference>
<keyword evidence="6 11" id="KW-0441">Lipid A biosynthesis</keyword>
<dbReference type="InParanoid" id="A0A4R6QRU4"/>
<comment type="function">
    <text evidence="1 11">Condensation of UDP-2,3-diacylglucosamine and 2,3-diacylglucosamine-1-phosphate to form lipid A disaccharide, a precursor of lipid A, a phosphorylated glycolipid that anchors the lipopolysaccharide to the outer membrane of the cell.</text>
</comment>
<dbReference type="UniPathway" id="UPA00973"/>
<evidence type="ECO:0000256" key="11">
    <source>
        <dbReference type="HAMAP-Rule" id="MF_00392"/>
    </source>
</evidence>
<dbReference type="GO" id="GO:0009245">
    <property type="term" value="P:lipid A biosynthetic process"/>
    <property type="evidence" value="ECO:0007669"/>
    <property type="project" value="UniProtKB-UniRule"/>
</dbReference>
<dbReference type="SUPFAM" id="SSF53756">
    <property type="entry name" value="UDP-Glycosyltransferase/glycogen phosphorylase"/>
    <property type="match status" value="1"/>
</dbReference>
<dbReference type="GO" id="GO:0016020">
    <property type="term" value="C:membrane"/>
    <property type="evidence" value="ECO:0007669"/>
    <property type="project" value="GOC"/>
</dbReference>
<dbReference type="RefSeq" id="WP_133698871.1">
    <property type="nucleotide sequence ID" value="NZ_SNXS01000001.1"/>
</dbReference>
<evidence type="ECO:0000313" key="12">
    <source>
        <dbReference type="EMBL" id="TDP74224.1"/>
    </source>
</evidence>
<dbReference type="Gene3D" id="3.40.50.2000">
    <property type="entry name" value="Glycogen Phosphorylase B"/>
    <property type="match status" value="1"/>
</dbReference>
<dbReference type="EC" id="2.4.1.182" evidence="3 11"/>
<organism evidence="12 13">
    <name type="scientific">Roseateles toxinivorans</name>
    <dbReference type="NCBI Taxonomy" id="270368"/>
    <lineage>
        <taxon>Bacteria</taxon>
        <taxon>Pseudomonadati</taxon>
        <taxon>Pseudomonadota</taxon>
        <taxon>Betaproteobacteria</taxon>
        <taxon>Burkholderiales</taxon>
        <taxon>Sphaerotilaceae</taxon>
        <taxon>Roseateles</taxon>
    </lineage>
</organism>
<protein>
    <recommendedName>
        <fullName evidence="4 11">Lipid-A-disaccharide synthase</fullName>
        <ecNumber evidence="3 11">2.4.1.182</ecNumber>
    </recommendedName>
</protein>
<evidence type="ECO:0000256" key="5">
    <source>
        <dbReference type="ARBA" id="ARBA00022516"/>
    </source>
</evidence>
<keyword evidence="5 11" id="KW-0444">Lipid biosynthesis</keyword>
<dbReference type="OrthoDB" id="9801642at2"/>
<dbReference type="Proteomes" id="UP000295361">
    <property type="component" value="Unassembled WGS sequence"/>
</dbReference>
<evidence type="ECO:0000256" key="2">
    <source>
        <dbReference type="ARBA" id="ARBA00007868"/>
    </source>
</evidence>
<keyword evidence="7 11" id="KW-0328">Glycosyltransferase</keyword>
<accession>A0A4R6QRU4</accession>
<comment type="pathway">
    <text evidence="11">Bacterial outer membrane biogenesis; LPS lipid A biosynthesis.</text>
</comment>
<evidence type="ECO:0000256" key="8">
    <source>
        <dbReference type="ARBA" id="ARBA00022679"/>
    </source>
</evidence>
<evidence type="ECO:0000256" key="4">
    <source>
        <dbReference type="ARBA" id="ARBA00020902"/>
    </source>
</evidence>
<reference evidence="12 13" key="1">
    <citation type="submission" date="2019-03" db="EMBL/GenBank/DDBJ databases">
        <title>Genomic Encyclopedia of Type Strains, Phase IV (KMG-IV): sequencing the most valuable type-strain genomes for metagenomic binning, comparative biology and taxonomic classification.</title>
        <authorList>
            <person name="Goeker M."/>
        </authorList>
    </citation>
    <scope>NUCLEOTIDE SEQUENCE [LARGE SCALE GENOMIC DNA]</scope>
    <source>
        <strain evidence="12 13">DSM 16998</strain>
    </source>
</reference>
<dbReference type="FunCoup" id="A0A4R6QRU4">
    <property type="interactions" value="342"/>
</dbReference>
<evidence type="ECO:0000313" key="13">
    <source>
        <dbReference type="Proteomes" id="UP000295361"/>
    </source>
</evidence>
<proteinExistence type="inferred from homology"/>
<comment type="similarity">
    <text evidence="2 11">Belongs to the LpxB family.</text>
</comment>
<evidence type="ECO:0000256" key="6">
    <source>
        <dbReference type="ARBA" id="ARBA00022556"/>
    </source>
</evidence>
<sequence length="382" mass="42114">MSDKTPRLAMVAGEASGDLLAGLLLGGLRARWPGLTAHGIGGPKMAAQGFDAWWPHHKLSVFGYVDALLHYREIMGIRDQLAQRLLADKPELFIGVDAPDFNFGLELKLREAGVKTVHFVCPSIWAWRGERVQKIARAVDHVLCLFPFEPALLQQHGIAATYVGHPLADAIPLQPPKVASRKALGLNDRDTVVALLPGSRRSEIRFIAQPLLQAAALLQLARPELRFVMPVAPGLAELITPLVQRFAPNVNLQQLDGRSHEALAACDITLVASGTATLEAALFKRPMVIAYRMHWLNWLRIRGRRYQPWVGLPNVLARDFLVPELLQDDCTPEALAAAALSWLDDPARCEAVQARFMEQHQLLRCNTAQIATDAIAKILNKA</sequence>
<dbReference type="PANTHER" id="PTHR30372">
    <property type="entry name" value="LIPID-A-DISACCHARIDE SYNTHASE"/>
    <property type="match status" value="1"/>
</dbReference>
<evidence type="ECO:0000256" key="1">
    <source>
        <dbReference type="ARBA" id="ARBA00002056"/>
    </source>
</evidence>
<keyword evidence="13" id="KW-1185">Reference proteome</keyword>
<dbReference type="NCBIfam" id="TIGR00215">
    <property type="entry name" value="lpxB"/>
    <property type="match status" value="1"/>
</dbReference>
<keyword evidence="8 11" id="KW-0808">Transferase</keyword>
<name>A0A4R6QRU4_9BURK</name>
<dbReference type="EMBL" id="SNXS01000001">
    <property type="protein sequence ID" value="TDP74224.1"/>
    <property type="molecule type" value="Genomic_DNA"/>
</dbReference>
<dbReference type="Pfam" id="PF02684">
    <property type="entry name" value="LpxB"/>
    <property type="match status" value="1"/>
</dbReference>
<keyword evidence="9 11" id="KW-0443">Lipid metabolism</keyword>
<comment type="catalytic activity">
    <reaction evidence="10 11">
        <text>a lipid X + a UDP-2-N,3-O-bis[(3R)-3-hydroxyacyl]-alpha-D-glucosamine = a lipid A disaccharide + UDP + H(+)</text>
        <dbReference type="Rhea" id="RHEA:67828"/>
        <dbReference type="ChEBI" id="CHEBI:15378"/>
        <dbReference type="ChEBI" id="CHEBI:58223"/>
        <dbReference type="ChEBI" id="CHEBI:137748"/>
        <dbReference type="ChEBI" id="CHEBI:176338"/>
        <dbReference type="ChEBI" id="CHEBI:176343"/>
        <dbReference type="EC" id="2.4.1.182"/>
    </reaction>
</comment>
<comment type="caution">
    <text evidence="12">The sequence shown here is derived from an EMBL/GenBank/DDBJ whole genome shotgun (WGS) entry which is preliminary data.</text>
</comment>
<evidence type="ECO:0000256" key="10">
    <source>
        <dbReference type="ARBA" id="ARBA00048975"/>
    </source>
</evidence>
<dbReference type="AlphaFoldDB" id="A0A4R6QRU4"/>
<dbReference type="HAMAP" id="MF_00392">
    <property type="entry name" value="LpxB"/>
    <property type="match status" value="1"/>
</dbReference>